<gene>
    <name evidence="4" type="ORF">UFOPK3522_01547</name>
</gene>
<dbReference type="HAMAP" id="MF_00125">
    <property type="entry name" value="HisZ"/>
    <property type="match status" value="1"/>
</dbReference>
<name>A0A6J6A1X2_9ZZZZ</name>
<dbReference type="GO" id="GO:0005737">
    <property type="term" value="C:cytoplasm"/>
    <property type="evidence" value="ECO:0007669"/>
    <property type="project" value="UniProtKB-SubCell"/>
</dbReference>
<dbReference type="PANTHER" id="PTHR43707:SF1">
    <property type="entry name" value="HISTIDINE--TRNA LIGASE, MITOCHONDRIAL-RELATED"/>
    <property type="match status" value="1"/>
</dbReference>
<dbReference type="GO" id="GO:0004821">
    <property type="term" value="F:histidine-tRNA ligase activity"/>
    <property type="evidence" value="ECO:0007669"/>
    <property type="project" value="TreeGrafter"/>
</dbReference>
<dbReference type="InterPro" id="IPR006195">
    <property type="entry name" value="aa-tRNA-synth_II"/>
</dbReference>
<protein>
    <submittedName>
        <fullName evidence="4">Unannotated protein</fullName>
    </submittedName>
</protein>
<dbReference type="Pfam" id="PF13393">
    <property type="entry name" value="tRNA-synt_His"/>
    <property type="match status" value="1"/>
</dbReference>
<dbReference type="SUPFAM" id="SSF55681">
    <property type="entry name" value="Class II aaRS and biotin synthetases"/>
    <property type="match status" value="1"/>
</dbReference>
<dbReference type="InterPro" id="IPR004516">
    <property type="entry name" value="HisRS/HisZ"/>
</dbReference>
<proteinExistence type="inferred from homology"/>
<evidence type="ECO:0000259" key="3">
    <source>
        <dbReference type="PROSITE" id="PS50862"/>
    </source>
</evidence>
<dbReference type="Gene3D" id="3.30.930.10">
    <property type="entry name" value="Bira Bifunctional Protein, Domain 2"/>
    <property type="match status" value="1"/>
</dbReference>
<dbReference type="GO" id="GO:0000105">
    <property type="term" value="P:L-histidine biosynthetic process"/>
    <property type="evidence" value="ECO:0007669"/>
    <property type="project" value="InterPro"/>
</dbReference>
<dbReference type="AlphaFoldDB" id="A0A6J6A1X2"/>
<dbReference type="InterPro" id="IPR004517">
    <property type="entry name" value="HisZ"/>
</dbReference>
<organism evidence="4">
    <name type="scientific">freshwater metagenome</name>
    <dbReference type="NCBI Taxonomy" id="449393"/>
    <lineage>
        <taxon>unclassified sequences</taxon>
        <taxon>metagenomes</taxon>
        <taxon>ecological metagenomes</taxon>
    </lineage>
</organism>
<dbReference type="PROSITE" id="PS50862">
    <property type="entry name" value="AA_TRNA_LIGASE_II"/>
    <property type="match status" value="1"/>
</dbReference>
<accession>A0A6J6A1X2</accession>
<dbReference type="InterPro" id="IPR041715">
    <property type="entry name" value="HisRS-like_core"/>
</dbReference>
<dbReference type="EMBL" id="CAESAO010000185">
    <property type="protein sequence ID" value="CAB4347037.1"/>
    <property type="molecule type" value="Genomic_DNA"/>
</dbReference>
<dbReference type="PIRSF" id="PIRSF001549">
    <property type="entry name" value="His-tRNA_synth"/>
    <property type="match status" value="1"/>
</dbReference>
<dbReference type="InterPro" id="IPR045864">
    <property type="entry name" value="aa-tRNA-synth_II/BPL/LPL"/>
</dbReference>
<reference evidence="4" key="1">
    <citation type="submission" date="2020-05" db="EMBL/GenBank/DDBJ databases">
        <authorList>
            <person name="Chiriac C."/>
            <person name="Salcher M."/>
            <person name="Ghai R."/>
            <person name="Kavagutti S V."/>
        </authorList>
    </citation>
    <scope>NUCLEOTIDE SEQUENCE</scope>
</reference>
<evidence type="ECO:0000256" key="1">
    <source>
        <dbReference type="ARBA" id="ARBA00004496"/>
    </source>
</evidence>
<evidence type="ECO:0000256" key="2">
    <source>
        <dbReference type="ARBA" id="ARBA00022490"/>
    </source>
</evidence>
<feature type="domain" description="Aminoacyl-transfer RNA synthetases class-II family profile" evidence="3">
    <location>
        <begin position="1"/>
        <end position="285"/>
    </location>
</feature>
<dbReference type="PANTHER" id="PTHR43707">
    <property type="entry name" value="HISTIDYL-TRNA SYNTHETASE"/>
    <property type="match status" value="1"/>
</dbReference>
<sequence>MNARIPSGTRDVLPEERAELRRIEYALLDVFAGSGYGEISTPTVEFQETLDRAGAAATPVSYRVLGGPGEELALRSDMTVPIARVASSRYRDAELPLRFCYVAPAYRAVMANSGRPREFLQAGIELIGAEPAAACAEALTVLCKALEATGLKRFFVGIGDAGLYPSLLNSFGVDDAASQAVLRELGDRDFVGIDRELAALEITDEQAAILARVPRMRGAKVLQEEVAEPLNSSLSGIRAVVDALPSDLAERMIPDLGRFPRMGYYSGVVFEVYDPELGEPIATGGFYGELLGRFGMPVGGVGFAIDVDLLHAALAGEERGETGR</sequence>
<comment type="subcellular location">
    <subcellularLocation>
        <location evidence="1">Cytoplasm</location>
    </subcellularLocation>
</comment>
<keyword evidence="2" id="KW-0963">Cytoplasm</keyword>
<evidence type="ECO:0000313" key="4">
    <source>
        <dbReference type="EMBL" id="CAB4347037.1"/>
    </source>
</evidence>
<dbReference type="GO" id="GO:0006427">
    <property type="term" value="P:histidyl-tRNA aminoacylation"/>
    <property type="evidence" value="ECO:0007669"/>
    <property type="project" value="TreeGrafter"/>
</dbReference>